<feature type="compositionally biased region" description="Low complexity" evidence="1">
    <location>
        <begin position="203"/>
        <end position="213"/>
    </location>
</feature>
<feature type="compositionally biased region" description="Low complexity" evidence="1">
    <location>
        <begin position="10"/>
        <end position="22"/>
    </location>
</feature>
<evidence type="ECO:0000313" key="3">
    <source>
        <dbReference type="Proteomes" id="UP000813427"/>
    </source>
</evidence>
<reference evidence="2" key="1">
    <citation type="journal article" date="2021" name="Nat. Commun.">
        <title>Genetic determinants of endophytism in the Arabidopsis root mycobiome.</title>
        <authorList>
            <person name="Mesny F."/>
            <person name="Miyauchi S."/>
            <person name="Thiergart T."/>
            <person name="Pickel B."/>
            <person name="Atanasova L."/>
            <person name="Karlsson M."/>
            <person name="Huettel B."/>
            <person name="Barry K.W."/>
            <person name="Haridas S."/>
            <person name="Chen C."/>
            <person name="Bauer D."/>
            <person name="Andreopoulos W."/>
            <person name="Pangilinan J."/>
            <person name="LaButti K."/>
            <person name="Riley R."/>
            <person name="Lipzen A."/>
            <person name="Clum A."/>
            <person name="Drula E."/>
            <person name="Henrissat B."/>
            <person name="Kohler A."/>
            <person name="Grigoriev I.V."/>
            <person name="Martin F.M."/>
            <person name="Hacquard S."/>
        </authorList>
    </citation>
    <scope>NUCLEOTIDE SEQUENCE</scope>
    <source>
        <strain evidence="2">MPI-SDFR-AT-0068</strain>
    </source>
</reference>
<dbReference type="EMBL" id="JAGPXF010000001">
    <property type="protein sequence ID" value="KAH7262638.1"/>
    <property type="molecule type" value="Genomic_DNA"/>
</dbReference>
<dbReference type="OrthoDB" id="5422351at2759"/>
<feature type="compositionally biased region" description="Polar residues" evidence="1">
    <location>
        <begin position="346"/>
        <end position="356"/>
    </location>
</feature>
<comment type="caution">
    <text evidence="2">The sequence shown here is derived from an EMBL/GenBank/DDBJ whole genome shotgun (WGS) entry which is preliminary data.</text>
</comment>
<dbReference type="AlphaFoldDB" id="A0A8K0S7L1"/>
<gene>
    <name evidence="2" type="ORF">BKA59DRAFT_35276</name>
</gene>
<dbReference type="PANTHER" id="PTHR40625:SF1">
    <property type="entry name" value="AMP-ACTIVATED PROTEIN KINASE GLYCOGEN-BINDING DOMAIN-CONTAINING PROTEIN"/>
    <property type="match status" value="1"/>
</dbReference>
<feature type="region of interest" description="Disordered" evidence="1">
    <location>
        <begin position="1"/>
        <end position="22"/>
    </location>
</feature>
<name>A0A8K0S7L1_9HYPO</name>
<accession>A0A8K0S7L1</accession>
<protein>
    <submittedName>
        <fullName evidence="2">Uncharacterized protein</fullName>
    </submittedName>
</protein>
<proteinExistence type="predicted"/>
<keyword evidence="3" id="KW-1185">Reference proteome</keyword>
<dbReference type="Proteomes" id="UP000813427">
    <property type="component" value="Unassembled WGS sequence"/>
</dbReference>
<organism evidence="2 3">
    <name type="scientific">Fusarium tricinctum</name>
    <dbReference type="NCBI Taxonomy" id="61284"/>
    <lineage>
        <taxon>Eukaryota</taxon>
        <taxon>Fungi</taxon>
        <taxon>Dikarya</taxon>
        <taxon>Ascomycota</taxon>
        <taxon>Pezizomycotina</taxon>
        <taxon>Sordariomycetes</taxon>
        <taxon>Hypocreomycetidae</taxon>
        <taxon>Hypocreales</taxon>
        <taxon>Nectriaceae</taxon>
        <taxon>Fusarium</taxon>
        <taxon>Fusarium tricinctum species complex</taxon>
    </lineage>
</organism>
<evidence type="ECO:0000313" key="2">
    <source>
        <dbReference type="EMBL" id="KAH7262638.1"/>
    </source>
</evidence>
<feature type="region of interest" description="Disordered" evidence="1">
    <location>
        <begin position="166"/>
        <end position="308"/>
    </location>
</feature>
<evidence type="ECO:0000256" key="1">
    <source>
        <dbReference type="SAM" id="MobiDB-lite"/>
    </source>
</evidence>
<feature type="compositionally biased region" description="Acidic residues" evidence="1">
    <location>
        <begin position="292"/>
        <end position="306"/>
    </location>
</feature>
<feature type="region of interest" description="Disordered" evidence="1">
    <location>
        <begin position="346"/>
        <end position="370"/>
    </location>
</feature>
<sequence>MPSPDSSERPLTSIPSQTPPSIQSVQLIGSWDNFSQSHPMQRDIRRGRDQWRGCYSFRDIVCDDVSVSASATCAGVGLGAGTSSSSGTGTRPSYPVKRHGGLKMGHTYYYYYELDGSVETHDPALPSTTACPYLPGQTVNTLIVPVEQALRQRSASLNSMCESDLKTMNPESKYNTPRPAPSAPANHIPYRVGSSPSLHQKASSRSLSPAPAAWKRFFGRKTNGSEGERGRSPVRNEISGFVEDMDYRCTTPSDGTRTRDISPESLRRFLSDDVPRPGSNLSERPSLIIPEDVVEDNENENDDDDNFATSAVSEGQAYVTGLSPPPFKRSVSSESVLANTIDSNSRSLVSTKPSKQSLRDNADVRASAVAPSRPRPIMLRAPYTRINPATSFFLSPATPNFPEDDGINFFDLTDDEDDVVSSTNSEILSFQPASGMPSTTDSFECYSLPESHEHGSKIMESQSTFAKADSPSFMPRSDSAFAVTESNFLGAHIDTGLDNFAAELGWMADIIGSSTN</sequence>
<feature type="compositionally biased region" description="Basic and acidic residues" evidence="1">
    <location>
        <begin position="256"/>
        <end position="275"/>
    </location>
</feature>
<dbReference type="PANTHER" id="PTHR40625">
    <property type="entry name" value="GTP-BINDING PROTEIN ESDC-RELATED"/>
    <property type="match status" value="1"/>
</dbReference>